<evidence type="ECO:0000313" key="1">
    <source>
        <dbReference type="EMBL" id="JAP62405.1"/>
    </source>
</evidence>
<name>A0A0V0J9I7_SCHSO</name>
<proteinExistence type="predicted"/>
<protein>
    <submittedName>
        <fullName evidence="1">Uncharacterized protein</fullName>
    </submittedName>
</protein>
<sequence>MKKHVRETACYYHHLQATLTFCLVSTQLLKCHNHVTEYSLFQWREHNFVVLLAEQLPQGATKSVFKSQALPVRNSMQLSTTANKSFVRNSVFAVLECISSRFSRAPTCACALDRSFRVRKEVRIPF</sequence>
<accession>A0A0V0J9I7</accession>
<dbReference type="EMBL" id="GEEE01000820">
    <property type="protein sequence ID" value="JAP62405.1"/>
    <property type="molecule type" value="Transcribed_RNA"/>
</dbReference>
<organism evidence="1">
    <name type="scientific">Schistocephalus solidus</name>
    <name type="common">Tapeworm</name>
    <dbReference type="NCBI Taxonomy" id="70667"/>
    <lineage>
        <taxon>Eukaryota</taxon>
        <taxon>Metazoa</taxon>
        <taxon>Spiralia</taxon>
        <taxon>Lophotrochozoa</taxon>
        <taxon>Platyhelminthes</taxon>
        <taxon>Cestoda</taxon>
        <taxon>Eucestoda</taxon>
        <taxon>Diphyllobothriidea</taxon>
        <taxon>Diphyllobothriidae</taxon>
        <taxon>Schistocephalus</taxon>
    </lineage>
</organism>
<dbReference type="EMBL" id="GEEE01017965">
    <property type="protein sequence ID" value="JAP45260.1"/>
    <property type="molecule type" value="Transcribed_RNA"/>
</dbReference>
<reference evidence="1" key="1">
    <citation type="submission" date="2016-01" db="EMBL/GenBank/DDBJ databases">
        <title>Reference transcriptome for the parasite Schistocephalus solidus: insights into the molecular evolution of parasitism.</title>
        <authorList>
            <person name="Hebert F.O."/>
            <person name="Grambauer S."/>
            <person name="Barber I."/>
            <person name="Landry C.R."/>
            <person name="Aubin-Horth N."/>
        </authorList>
    </citation>
    <scope>NUCLEOTIDE SEQUENCE</scope>
</reference>
<gene>
    <name evidence="1" type="ORF">TR125109</name>
</gene>
<dbReference type="AlphaFoldDB" id="A0A0V0J9I7"/>